<keyword evidence="2" id="KW-1185">Reference proteome</keyword>
<evidence type="ECO:0000313" key="1">
    <source>
        <dbReference type="EMBL" id="MFC4014660.1"/>
    </source>
</evidence>
<dbReference type="Proteomes" id="UP001595851">
    <property type="component" value="Unassembled WGS sequence"/>
</dbReference>
<proteinExistence type="predicted"/>
<reference evidence="2" key="1">
    <citation type="journal article" date="2019" name="Int. J. Syst. Evol. Microbiol.">
        <title>The Global Catalogue of Microorganisms (GCM) 10K type strain sequencing project: providing services to taxonomists for standard genome sequencing and annotation.</title>
        <authorList>
            <consortium name="The Broad Institute Genomics Platform"/>
            <consortium name="The Broad Institute Genome Sequencing Center for Infectious Disease"/>
            <person name="Wu L."/>
            <person name="Ma J."/>
        </authorList>
    </citation>
    <scope>NUCLEOTIDE SEQUENCE [LARGE SCALE GENOMIC DNA]</scope>
    <source>
        <strain evidence="2">TBRC 1276</strain>
    </source>
</reference>
<protein>
    <submittedName>
        <fullName evidence="1">Uncharacterized protein</fullName>
    </submittedName>
</protein>
<organism evidence="1 2">
    <name type="scientific">Nonomuraea purpurea</name>
    <dbReference type="NCBI Taxonomy" id="1849276"/>
    <lineage>
        <taxon>Bacteria</taxon>
        <taxon>Bacillati</taxon>
        <taxon>Actinomycetota</taxon>
        <taxon>Actinomycetes</taxon>
        <taxon>Streptosporangiales</taxon>
        <taxon>Streptosporangiaceae</taxon>
        <taxon>Nonomuraea</taxon>
    </lineage>
</organism>
<accession>A0ABV8GL23</accession>
<comment type="caution">
    <text evidence="1">The sequence shown here is derived from an EMBL/GenBank/DDBJ whole genome shotgun (WGS) entry which is preliminary data.</text>
</comment>
<dbReference type="EMBL" id="JBHSBI010000036">
    <property type="protein sequence ID" value="MFC4014660.1"/>
    <property type="molecule type" value="Genomic_DNA"/>
</dbReference>
<dbReference type="RefSeq" id="WP_379534495.1">
    <property type="nucleotide sequence ID" value="NZ_JBHSBI010000036.1"/>
</dbReference>
<evidence type="ECO:0000313" key="2">
    <source>
        <dbReference type="Proteomes" id="UP001595851"/>
    </source>
</evidence>
<gene>
    <name evidence="1" type="ORF">ACFOY2_46070</name>
</gene>
<sequence>MFDRTPPGPPPDRRDDQAWVIAAIPLKTLTDATTPAPPPPDEGFRISPKALGILAKCAFGIVALWAAVELAKLGADPAVLGPILKLFKF</sequence>
<name>A0ABV8GL23_9ACTN</name>